<comment type="subcellular location">
    <subcellularLocation>
        <location evidence="1">Cell membrane</location>
        <topology evidence="1">Multi-pass membrane protein</topology>
    </subcellularLocation>
</comment>
<dbReference type="FunFam" id="3.40.50.300:FF:000299">
    <property type="entry name" value="ABC transporter ATP-binding protein/permease"/>
    <property type="match status" value="1"/>
</dbReference>
<dbReference type="InterPro" id="IPR003439">
    <property type="entry name" value="ABC_transporter-like_ATP-bd"/>
</dbReference>
<keyword evidence="7" id="KW-0067">ATP-binding</keyword>
<keyword evidence="6" id="KW-0378">Hydrolase</keyword>
<dbReference type="CDD" id="cd03245">
    <property type="entry name" value="ABCC_bacteriocin_exporters"/>
    <property type="match status" value="1"/>
</dbReference>
<evidence type="ECO:0000256" key="5">
    <source>
        <dbReference type="ARBA" id="ARBA00022741"/>
    </source>
</evidence>
<keyword evidence="15" id="KW-1185">Reference proteome</keyword>
<evidence type="ECO:0000259" key="12">
    <source>
        <dbReference type="PROSITE" id="PS50929"/>
    </source>
</evidence>
<dbReference type="PATRIC" id="fig|45068.5.peg.524"/>
<dbReference type="InterPro" id="IPR005074">
    <property type="entry name" value="Peptidase_C39"/>
</dbReference>
<dbReference type="PANTHER" id="PTHR43394">
    <property type="entry name" value="ATP-DEPENDENT PERMEASE MDL1, MITOCHONDRIAL"/>
    <property type="match status" value="1"/>
</dbReference>
<feature type="transmembrane region" description="Helical" evidence="10">
    <location>
        <begin position="203"/>
        <end position="220"/>
    </location>
</feature>
<dbReference type="InterPro" id="IPR011527">
    <property type="entry name" value="ABC1_TM_dom"/>
</dbReference>
<evidence type="ECO:0000256" key="10">
    <source>
        <dbReference type="SAM" id="Phobius"/>
    </source>
</evidence>
<feature type="domain" description="ABC transmembrane type-1" evidence="12">
    <location>
        <begin position="169"/>
        <end position="447"/>
    </location>
</feature>
<dbReference type="STRING" id="45068.Llon_0485"/>
<keyword evidence="3" id="KW-1003">Cell membrane</keyword>
<keyword evidence="8 10" id="KW-1133">Transmembrane helix</keyword>
<evidence type="ECO:0000256" key="3">
    <source>
        <dbReference type="ARBA" id="ARBA00022475"/>
    </source>
</evidence>
<dbReference type="EMBL" id="LNYK01000007">
    <property type="protein sequence ID" value="KTD22611.1"/>
    <property type="molecule type" value="Genomic_DNA"/>
</dbReference>
<feature type="transmembrane region" description="Helical" evidence="10">
    <location>
        <begin position="169"/>
        <end position="191"/>
    </location>
</feature>
<dbReference type="PROSITE" id="PS50893">
    <property type="entry name" value="ABC_TRANSPORTER_2"/>
    <property type="match status" value="1"/>
</dbReference>
<dbReference type="SUPFAM" id="SSF90123">
    <property type="entry name" value="ABC transporter transmembrane region"/>
    <property type="match status" value="1"/>
</dbReference>
<dbReference type="GO" id="GO:0016887">
    <property type="term" value="F:ATP hydrolysis activity"/>
    <property type="evidence" value="ECO:0007669"/>
    <property type="project" value="InterPro"/>
</dbReference>
<dbReference type="InterPro" id="IPR036640">
    <property type="entry name" value="ABC1_TM_sf"/>
</dbReference>
<gene>
    <name evidence="14" type="ORF">Llon_0485</name>
</gene>
<evidence type="ECO:0000259" key="11">
    <source>
        <dbReference type="PROSITE" id="PS50893"/>
    </source>
</evidence>
<dbReference type="AlphaFoldDB" id="A0A0W0VR95"/>
<dbReference type="InterPro" id="IPR017750">
    <property type="entry name" value="ATPase_T1SS"/>
</dbReference>
<evidence type="ECO:0000256" key="2">
    <source>
        <dbReference type="ARBA" id="ARBA00022448"/>
    </source>
</evidence>
<dbReference type="InterPro" id="IPR003593">
    <property type="entry name" value="AAA+_ATPase"/>
</dbReference>
<sequence length="723" mass="80248">MTGKDWDISEEALNTEDPLLAALLFLTKYYHIPCSATALTERLPLADNKLTPALFVRAAARANLAAEINKIDFDDLNELMLPAVLLLANEEACLLLEKKDDHCVILMHKTGHGKVTMPTEKLRQNYAGYAIFVKPLYRFTRRAQETVKKKPKNWFWAVLVKSWPIYLEVLTASVLINLFALAVPLFIMNVYDRVVPNQAIETMWVLASGIAIVFLFDLFLKTLRAYFIDAASKKTDVQLSAIIFEHILGIQMGERPGSVGAFANTIQSFEAFRDFIASTTITVLVDLPFVFLYLLVIYYLGGSLVLIPLAALPLVFLMGYLLQFPLTRMTKTAYELGQEKNATLIESLAGIEAIKSSGAESTMQTRFEQTVIEAAKLGARLRFLVNSSINMTMLIQQVSSVMVVIVGVYKIINGELTVGALIACTILAGRALAPMGQVAAIFSRYYQSTQALKSISEVMKLPTDVQDVTSYLHRPDIEGNIEFKQVDYHYPGQTVPVLNQISFKITKGERVGIIGRTGSGKSTIAKLIMGLYRPDKGSIYLDGTDYLQLNPADLRRQIGYVPQDVVLFYGSVKDNIRLGAPYVDDEKILKAATISGVVHFTKNHPEGFDRQVGERGFRLSAGQRQAVAIARALLLSPKILLLDEPTASMDDGSEALLRKKLKEYLSKDTTLILITHKASMLDLVDRLIVIDNNRIVADGPKEAVLHALRSGLKAHKDKKRPVS</sequence>
<organism evidence="14 15">
    <name type="scientific">Legionella londiniensis</name>
    <dbReference type="NCBI Taxonomy" id="45068"/>
    <lineage>
        <taxon>Bacteria</taxon>
        <taxon>Pseudomonadati</taxon>
        <taxon>Pseudomonadota</taxon>
        <taxon>Gammaproteobacteria</taxon>
        <taxon>Legionellales</taxon>
        <taxon>Legionellaceae</taxon>
        <taxon>Legionella</taxon>
    </lineage>
</organism>
<dbReference type="CDD" id="cd18587">
    <property type="entry name" value="ABC_6TM_LapB_like"/>
    <property type="match status" value="1"/>
</dbReference>
<protein>
    <submittedName>
        <fullName evidence="14">Toxin secretion ATP binding protein</fullName>
    </submittedName>
</protein>
<dbReference type="PANTHER" id="PTHR43394:SF1">
    <property type="entry name" value="ATP-BINDING CASSETTE SUB-FAMILY B MEMBER 10, MITOCHONDRIAL"/>
    <property type="match status" value="1"/>
</dbReference>
<keyword evidence="4 10" id="KW-0812">Transmembrane</keyword>
<dbReference type="Pfam" id="PF00005">
    <property type="entry name" value="ABC_tran"/>
    <property type="match status" value="1"/>
</dbReference>
<dbReference type="PROSITE" id="PS50990">
    <property type="entry name" value="PEPTIDASE_C39"/>
    <property type="match status" value="1"/>
</dbReference>
<dbReference type="RefSeq" id="WP_058528499.1">
    <property type="nucleotide sequence ID" value="NZ_CAAAHZ010000001.1"/>
</dbReference>
<name>A0A0W0VR95_9GAMM</name>
<reference evidence="14 15" key="1">
    <citation type="submission" date="2015-11" db="EMBL/GenBank/DDBJ databases">
        <title>Genomic analysis of 38 Legionella species identifies large and diverse effector repertoires.</title>
        <authorList>
            <person name="Burstein D."/>
            <person name="Amaro F."/>
            <person name="Zusman T."/>
            <person name="Lifshitz Z."/>
            <person name="Cohen O."/>
            <person name="Gilbert J.A."/>
            <person name="Pupko T."/>
            <person name="Shuman H.A."/>
            <person name="Segal G."/>
        </authorList>
    </citation>
    <scope>NUCLEOTIDE SEQUENCE [LARGE SCALE GENOMIC DNA]</scope>
    <source>
        <strain evidence="14 15">ATCC 49505</strain>
    </source>
</reference>
<dbReference type="InterPro" id="IPR027417">
    <property type="entry name" value="P-loop_NTPase"/>
</dbReference>
<feature type="domain" description="Peptidase C39" evidence="13">
    <location>
        <begin position="11"/>
        <end position="133"/>
    </location>
</feature>
<dbReference type="Pfam" id="PF00664">
    <property type="entry name" value="ABC_membrane"/>
    <property type="match status" value="1"/>
</dbReference>
<dbReference type="Proteomes" id="UP000054997">
    <property type="component" value="Unassembled WGS sequence"/>
</dbReference>
<feature type="transmembrane region" description="Helical" evidence="10">
    <location>
        <begin position="389"/>
        <end position="412"/>
    </location>
</feature>
<evidence type="ECO:0000256" key="8">
    <source>
        <dbReference type="ARBA" id="ARBA00022989"/>
    </source>
</evidence>
<evidence type="ECO:0000256" key="1">
    <source>
        <dbReference type="ARBA" id="ARBA00004651"/>
    </source>
</evidence>
<dbReference type="PROSITE" id="PS50929">
    <property type="entry name" value="ABC_TM1F"/>
    <property type="match status" value="1"/>
</dbReference>
<evidence type="ECO:0000259" key="13">
    <source>
        <dbReference type="PROSITE" id="PS50990"/>
    </source>
</evidence>
<dbReference type="GO" id="GO:0005886">
    <property type="term" value="C:plasma membrane"/>
    <property type="evidence" value="ECO:0007669"/>
    <property type="project" value="UniProtKB-SubCell"/>
</dbReference>
<dbReference type="GO" id="GO:0015421">
    <property type="term" value="F:ABC-type oligopeptide transporter activity"/>
    <property type="evidence" value="ECO:0007669"/>
    <property type="project" value="TreeGrafter"/>
</dbReference>
<dbReference type="SUPFAM" id="SSF52540">
    <property type="entry name" value="P-loop containing nucleoside triphosphate hydrolases"/>
    <property type="match status" value="1"/>
</dbReference>
<dbReference type="Gene3D" id="3.40.50.300">
    <property type="entry name" value="P-loop containing nucleotide triphosphate hydrolases"/>
    <property type="match status" value="1"/>
</dbReference>
<keyword evidence="9 10" id="KW-0472">Membrane</keyword>
<accession>A0A0W0VR95</accession>
<dbReference type="InterPro" id="IPR017871">
    <property type="entry name" value="ABC_transporter-like_CS"/>
</dbReference>
<keyword evidence="2" id="KW-0813">Transport</keyword>
<dbReference type="PROSITE" id="PS00211">
    <property type="entry name" value="ABC_TRANSPORTER_1"/>
    <property type="match status" value="1"/>
</dbReference>
<dbReference type="OrthoDB" id="9806127at2"/>
<evidence type="ECO:0000313" key="14">
    <source>
        <dbReference type="EMBL" id="KTD22611.1"/>
    </source>
</evidence>
<keyword evidence="5" id="KW-0547">Nucleotide-binding</keyword>
<dbReference type="NCBIfam" id="TIGR03375">
    <property type="entry name" value="type_I_sec_LssB"/>
    <property type="match status" value="1"/>
</dbReference>
<feature type="transmembrane region" description="Helical" evidence="10">
    <location>
        <begin position="275"/>
        <end position="299"/>
    </location>
</feature>
<evidence type="ECO:0000256" key="6">
    <source>
        <dbReference type="ARBA" id="ARBA00022801"/>
    </source>
</evidence>
<feature type="domain" description="ABC transporter" evidence="11">
    <location>
        <begin position="481"/>
        <end position="717"/>
    </location>
</feature>
<dbReference type="Pfam" id="PF03412">
    <property type="entry name" value="Peptidase_C39"/>
    <property type="match status" value="1"/>
</dbReference>
<evidence type="ECO:0000256" key="4">
    <source>
        <dbReference type="ARBA" id="ARBA00022692"/>
    </source>
</evidence>
<evidence type="ECO:0000256" key="7">
    <source>
        <dbReference type="ARBA" id="ARBA00022840"/>
    </source>
</evidence>
<dbReference type="SMART" id="SM00382">
    <property type="entry name" value="AAA"/>
    <property type="match status" value="1"/>
</dbReference>
<dbReference type="InterPro" id="IPR039421">
    <property type="entry name" value="Type_1_exporter"/>
</dbReference>
<dbReference type="GO" id="GO:0005524">
    <property type="term" value="F:ATP binding"/>
    <property type="evidence" value="ECO:0007669"/>
    <property type="project" value="UniProtKB-KW"/>
</dbReference>
<comment type="caution">
    <text evidence="14">The sequence shown here is derived from an EMBL/GenBank/DDBJ whole genome shotgun (WGS) entry which is preliminary data.</text>
</comment>
<dbReference type="Gene3D" id="1.20.1560.10">
    <property type="entry name" value="ABC transporter type 1, transmembrane domain"/>
    <property type="match status" value="1"/>
</dbReference>
<evidence type="ECO:0000313" key="15">
    <source>
        <dbReference type="Proteomes" id="UP000054997"/>
    </source>
</evidence>
<proteinExistence type="predicted"/>
<evidence type="ECO:0000256" key="9">
    <source>
        <dbReference type="ARBA" id="ARBA00023136"/>
    </source>
</evidence>
<dbReference type="GO" id="GO:0006508">
    <property type="term" value="P:proteolysis"/>
    <property type="evidence" value="ECO:0007669"/>
    <property type="project" value="InterPro"/>
</dbReference>
<feature type="transmembrane region" description="Helical" evidence="10">
    <location>
        <begin position="305"/>
        <end position="322"/>
    </location>
</feature>
<dbReference type="Gene3D" id="3.90.70.10">
    <property type="entry name" value="Cysteine proteinases"/>
    <property type="match status" value="1"/>
</dbReference>
<dbReference type="GO" id="GO:0008233">
    <property type="term" value="F:peptidase activity"/>
    <property type="evidence" value="ECO:0007669"/>
    <property type="project" value="InterPro"/>
</dbReference>